<dbReference type="AlphaFoldDB" id="A0AAV1H2R7"/>
<evidence type="ECO:0000313" key="2">
    <source>
        <dbReference type="Proteomes" id="UP001178508"/>
    </source>
</evidence>
<dbReference type="EMBL" id="OY660881">
    <property type="protein sequence ID" value="CAJ1079366.1"/>
    <property type="molecule type" value="Genomic_DNA"/>
</dbReference>
<protein>
    <submittedName>
        <fullName evidence="1">Uncharacterized protein</fullName>
    </submittedName>
</protein>
<keyword evidence="2" id="KW-1185">Reference proteome</keyword>
<proteinExistence type="predicted"/>
<dbReference type="PANTHER" id="PTHR47027">
    <property type="entry name" value="REVERSE TRANSCRIPTASE DOMAIN-CONTAINING PROTEIN"/>
    <property type="match status" value="1"/>
</dbReference>
<gene>
    <name evidence="1" type="ORF">XNOV1_A024345</name>
</gene>
<organism evidence="1 2">
    <name type="scientific">Xyrichtys novacula</name>
    <name type="common">Pearly razorfish</name>
    <name type="synonym">Hemipteronotus novacula</name>
    <dbReference type="NCBI Taxonomy" id="13765"/>
    <lineage>
        <taxon>Eukaryota</taxon>
        <taxon>Metazoa</taxon>
        <taxon>Chordata</taxon>
        <taxon>Craniata</taxon>
        <taxon>Vertebrata</taxon>
        <taxon>Euteleostomi</taxon>
        <taxon>Actinopterygii</taxon>
        <taxon>Neopterygii</taxon>
        <taxon>Teleostei</taxon>
        <taxon>Neoteleostei</taxon>
        <taxon>Acanthomorphata</taxon>
        <taxon>Eupercaria</taxon>
        <taxon>Labriformes</taxon>
        <taxon>Labridae</taxon>
        <taxon>Xyrichtys</taxon>
    </lineage>
</organism>
<dbReference type="Proteomes" id="UP001178508">
    <property type="component" value="Chromosome 18"/>
</dbReference>
<evidence type="ECO:0000313" key="1">
    <source>
        <dbReference type="EMBL" id="CAJ1079366.1"/>
    </source>
</evidence>
<name>A0AAV1H2R7_XYRNO</name>
<dbReference type="PANTHER" id="PTHR47027:SF20">
    <property type="entry name" value="REVERSE TRANSCRIPTASE-LIKE PROTEIN WITH RNA-DIRECTED DNA POLYMERASE DOMAIN"/>
    <property type="match status" value="1"/>
</dbReference>
<accession>A0AAV1H2R7</accession>
<sequence length="121" mass="13572">MPKQRSGNLSSGKCYLRMIQQWDKTMGQGKENPPSITINNYTMEAVNTFTYLRSTFTDNLSLNAELSGCIGKAASTFGKLTNRVWNNGKLTVHTKVQVNRACVISTLLYGSKSWTLYSHQE</sequence>
<reference evidence="1" key="1">
    <citation type="submission" date="2023-08" db="EMBL/GenBank/DDBJ databases">
        <authorList>
            <person name="Alioto T."/>
            <person name="Alioto T."/>
            <person name="Gomez Garrido J."/>
        </authorList>
    </citation>
    <scope>NUCLEOTIDE SEQUENCE</scope>
</reference>